<dbReference type="Proteomes" id="UP001175000">
    <property type="component" value="Unassembled WGS sequence"/>
</dbReference>
<comment type="caution">
    <text evidence="1">The sequence shown here is derived from an EMBL/GenBank/DDBJ whole genome shotgun (WGS) entry which is preliminary data.</text>
</comment>
<sequence>MADPLNIAASIAGLIAITGRIASAIKTVTSSVALAPLSVTSAFETVMDIKLALILLKDLLDEIATLPRERKAMIQLDHITITFTHYVKHSFRARVRAGRFPNTPFRLRLWWAFNAEDRVTELLPRLESQKSSLSSMISVLECKSDTHALNDCDRPFEVIKTIVEQNEGLSRPLQSLGSTYTDYFQPDSANTDDDALTIHPQRCTTSTIPELSHLAPKKRNSFSAIPIRHEIENRLSKSQVCSRLKEPDSVDHSCRGSTIITAAARSSILSMVSLNNMSITAVFRLPIRLRDVSGSNPGDDGTTLCTKGSRSYVGHFGMERPDKSHNDRWS</sequence>
<evidence type="ECO:0000313" key="2">
    <source>
        <dbReference type="Proteomes" id="UP001175000"/>
    </source>
</evidence>
<accession>A0AA40BXM7</accession>
<protein>
    <recommendedName>
        <fullName evidence="3">Fungal N-terminal domain-containing protein</fullName>
    </recommendedName>
</protein>
<keyword evidence="2" id="KW-1185">Reference proteome</keyword>
<evidence type="ECO:0008006" key="3">
    <source>
        <dbReference type="Google" id="ProtNLM"/>
    </source>
</evidence>
<evidence type="ECO:0000313" key="1">
    <source>
        <dbReference type="EMBL" id="KAK0617556.1"/>
    </source>
</evidence>
<organism evidence="1 2">
    <name type="scientific">Immersiella caudata</name>
    <dbReference type="NCBI Taxonomy" id="314043"/>
    <lineage>
        <taxon>Eukaryota</taxon>
        <taxon>Fungi</taxon>
        <taxon>Dikarya</taxon>
        <taxon>Ascomycota</taxon>
        <taxon>Pezizomycotina</taxon>
        <taxon>Sordariomycetes</taxon>
        <taxon>Sordariomycetidae</taxon>
        <taxon>Sordariales</taxon>
        <taxon>Lasiosphaeriaceae</taxon>
        <taxon>Immersiella</taxon>
    </lineage>
</organism>
<reference evidence="1" key="1">
    <citation type="submission" date="2023-06" db="EMBL/GenBank/DDBJ databases">
        <title>Genome-scale phylogeny and comparative genomics of the fungal order Sordariales.</title>
        <authorList>
            <consortium name="Lawrence Berkeley National Laboratory"/>
            <person name="Hensen N."/>
            <person name="Bonometti L."/>
            <person name="Westerberg I."/>
            <person name="Brannstrom I.O."/>
            <person name="Guillou S."/>
            <person name="Cros-Aarteil S."/>
            <person name="Calhoun S."/>
            <person name="Haridas S."/>
            <person name="Kuo A."/>
            <person name="Mondo S."/>
            <person name="Pangilinan J."/>
            <person name="Riley R."/>
            <person name="Labutti K."/>
            <person name="Andreopoulos B."/>
            <person name="Lipzen A."/>
            <person name="Chen C."/>
            <person name="Yanf M."/>
            <person name="Daum C."/>
            <person name="Ng V."/>
            <person name="Clum A."/>
            <person name="Steindorff A."/>
            <person name="Ohm R."/>
            <person name="Martin F."/>
            <person name="Silar P."/>
            <person name="Natvig D."/>
            <person name="Lalanne C."/>
            <person name="Gautier V."/>
            <person name="Ament-Velasquez S.L."/>
            <person name="Kruys A."/>
            <person name="Hutchinson M.I."/>
            <person name="Powell A.J."/>
            <person name="Barry K."/>
            <person name="Miller A.N."/>
            <person name="Grigoriev I.V."/>
            <person name="Debuchy R."/>
            <person name="Gladieux P."/>
            <person name="Thoren M.H."/>
            <person name="Johannesson H."/>
        </authorList>
    </citation>
    <scope>NUCLEOTIDE SEQUENCE</scope>
    <source>
        <strain evidence="1">CBS 606.72</strain>
    </source>
</reference>
<proteinExistence type="predicted"/>
<dbReference type="EMBL" id="JAULSU010000005">
    <property type="protein sequence ID" value="KAK0617556.1"/>
    <property type="molecule type" value="Genomic_DNA"/>
</dbReference>
<dbReference type="AlphaFoldDB" id="A0AA40BXM7"/>
<gene>
    <name evidence="1" type="ORF">B0T14DRAFT_569047</name>
</gene>
<name>A0AA40BXM7_9PEZI</name>